<keyword evidence="2" id="KW-1185">Reference proteome</keyword>
<dbReference type="RefSeq" id="WP_068548936.1">
    <property type="nucleotide sequence ID" value="NZ_AP013035.1"/>
</dbReference>
<dbReference type="OrthoDB" id="9785185at2"/>
<dbReference type="STRING" id="1298851.TST_0261"/>
<dbReference type="InterPro" id="IPR027417">
    <property type="entry name" value="P-loop_NTPase"/>
</dbReference>
<gene>
    <name evidence="1" type="ORF">TST_0261</name>
</gene>
<dbReference type="PANTHER" id="PTHR36451">
    <property type="entry name" value="PAPS-DEPENDENT SULFOTRANSFERASE STF3"/>
    <property type="match status" value="1"/>
</dbReference>
<dbReference type="Pfam" id="PF13469">
    <property type="entry name" value="Sulfotransfer_3"/>
    <property type="match status" value="1"/>
</dbReference>
<evidence type="ECO:0008006" key="3">
    <source>
        <dbReference type="Google" id="ProtNLM"/>
    </source>
</evidence>
<dbReference type="Gene3D" id="3.40.50.300">
    <property type="entry name" value="P-loop containing nucleotide triphosphate hydrolases"/>
    <property type="match status" value="1"/>
</dbReference>
<name>A0A0S3QRW3_THET7</name>
<protein>
    <recommendedName>
        <fullName evidence="3">Sulfotransferase</fullName>
    </recommendedName>
</protein>
<dbReference type="PATRIC" id="fig|1298851.3.peg.269"/>
<sequence>MNSGPIIVIGMHRSGTTMVSKTLEKLGIFMGWRKEENNEALFFLKLNNWILKQANATWDNPYNYTLADEDFRDLMTNLADKYIRSIKRLEYLGPLKFLKYKSLKELDFPWGWKDPRNTFTIDIWIKVFPNAKIIHIYRNPIDVANSLRNRALKIRKEFKWDLKKEIKLFLTRGFLGYGDSVRVLSLEEGIKLWREYVTHVFALEKSINLDIIHIKYEDFLENPKAFLKKLCQEMNMEVKEDKLNIIKKSINPTRKYAFINDGDLIRLYKSIKDDELIKKLGYSSLV</sequence>
<reference evidence="2" key="1">
    <citation type="journal article" date="2018" name="Science">
        <title>A primordial and reversible TCA cycle in a facultatively chemolithoautotrophic thermophile.</title>
        <authorList>
            <person name="Nunoura T."/>
            <person name="Chikaraishi Y."/>
            <person name="Izaki R."/>
            <person name="Suwa T."/>
            <person name="Sato T."/>
            <person name="Harada T."/>
            <person name="Mori K."/>
            <person name="Kato Y."/>
            <person name="Miyazaki M."/>
            <person name="Shimamura S."/>
            <person name="Yanagawa K."/>
            <person name="Shuto A."/>
            <person name="Ohkouchi N."/>
            <person name="Fujita N."/>
            <person name="Takaki Y."/>
            <person name="Atomi H."/>
            <person name="Takai K."/>
        </authorList>
    </citation>
    <scope>NUCLEOTIDE SEQUENCE [LARGE SCALE GENOMIC DNA]</scope>
    <source>
        <strain evidence="2">DSM 17441 / JCM 13301 / NBRC 103674 / ABI70S6</strain>
    </source>
</reference>
<dbReference type="SUPFAM" id="SSF52540">
    <property type="entry name" value="P-loop containing nucleoside triphosphate hydrolases"/>
    <property type="match status" value="1"/>
</dbReference>
<dbReference type="PANTHER" id="PTHR36451:SF1">
    <property type="entry name" value="OMEGA-HYDROXY-BETA-DIHYDROMENAQUINONE-9 SULFOTRANSFERASE STF3"/>
    <property type="match status" value="1"/>
</dbReference>
<dbReference type="KEGG" id="ttk:TST_0261"/>
<dbReference type="Proteomes" id="UP000063234">
    <property type="component" value="Chromosome"/>
</dbReference>
<organism evidence="1 2">
    <name type="scientific">Thermosulfidibacter takaii (strain DSM 17441 / JCM 13301 / NBRC 103674 / ABI70S6)</name>
    <dbReference type="NCBI Taxonomy" id="1298851"/>
    <lineage>
        <taxon>Bacteria</taxon>
        <taxon>Pseudomonadati</taxon>
        <taxon>Thermosulfidibacterota</taxon>
        <taxon>Thermosulfidibacteria</taxon>
        <taxon>Thermosulfidibacterales</taxon>
        <taxon>Thermosulfidibacteraceae</taxon>
    </lineage>
</organism>
<dbReference type="EMBL" id="AP013035">
    <property type="protein sequence ID" value="BAT71070.1"/>
    <property type="molecule type" value="Genomic_DNA"/>
</dbReference>
<dbReference type="AlphaFoldDB" id="A0A0S3QRW3"/>
<accession>A0A0S3QRW3</accession>
<evidence type="ECO:0000313" key="2">
    <source>
        <dbReference type="Proteomes" id="UP000063234"/>
    </source>
</evidence>
<evidence type="ECO:0000313" key="1">
    <source>
        <dbReference type="EMBL" id="BAT71070.1"/>
    </source>
</evidence>
<proteinExistence type="predicted"/>
<dbReference type="InterPro" id="IPR052736">
    <property type="entry name" value="Stf3_sulfotransferase"/>
</dbReference>